<feature type="transmembrane region" description="Helical" evidence="1">
    <location>
        <begin position="106"/>
        <end position="129"/>
    </location>
</feature>
<dbReference type="PANTHER" id="PTHR47584">
    <property type="match status" value="1"/>
</dbReference>
<dbReference type="InterPro" id="IPR045026">
    <property type="entry name" value="LIMYB"/>
</dbReference>
<evidence type="ECO:0000313" key="4">
    <source>
        <dbReference type="Proteomes" id="UP000230069"/>
    </source>
</evidence>
<feature type="domain" description="Myb/SANT-like" evidence="2">
    <location>
        <begin position="14"/>
        <end position="106"/>
    </location>
</feature>
<dbReference type="Pfam" id="PF12776">
    <property type="entry name" value="Myb_DNA-bind_3"/>
    <property type="match status" value="1"/>
</dbReference>
<dbReference type="InParanoid" id="A0A2G5DNU7"/>
<protein>
    <recommendedName>
        <fullName evidence="2">Myb/SANT-like domain-containing protein</fullName>
    </recommendedName>
</protein>
<keyword evidence="1" id="KW-1133">Transmembrane helix</keyword>
<accession>A0A2G5DNU7</accession>
<dbReference type="InterPro" id="IPR024752">
    <property type="entry name" value="Myb/SANT-like_dom"/>
</dbReference>
<proteinExistence type="predicted"/>
<keyword evidence="1" id="KW-0472">Membrane</keyword>
<keyword evidence="1" id="KW-0812">Transmembrane</keyword>
<dbReference type="EMBL" id="KZ305034">
    <property type="protein sequence ID" value="PIA45201.1"/>
    <property type="molecule type" value="Genomic_DNA"/>
</dbReference>
<sequence>MGVKNGENDDNMDWTDNNENAFLSMLHEKVKRDPKGAPTFKTSDWNAMDNELYLSIGERYGAERLKGKYNRLRSKHRYFSDLLEHTGVTYDLGSNIVFAPEDVWQMFFKVVNIKLFDIIMFYISMWILLSKMKFLNIRLLLFCRKLEHN</sequence>
<keyword evidence="4" id="KW-1185">Reference proteome</keyword>
<evidence type="ECO:0000256" key="1">
    <source>
        <dbReference type="SAM" id="Phobius"/>
    </source>
</evidence>
<gene>
    <name evidence="3" type="ORF">AQUCO_01700618v1</name>
</gene>
<dbReference type="OrthoDB" id="686198at2759"/>
<name>A0A2G5DNU7_AQUCA</name>
<evidence type="ECO:0000313" key="3">
    <source>
        <dbReference type="EMBL" id="PIA45201.1"/>
    </source>
</evidence>
<dbReference type="PANTHER" id="PTHR47584:SF14">
    <property type="entry name" value="L10-INTERACTING MYB DOMAIN-CONTAINING PROTEIN-LIKE"/>
    <property type="match status" value="1"/>
</dbReference>
<organism evidence="3 4">
    <name type="scientific">Aquilegia coerulea</name>
    <name type="common">Rocky mountain columbine</name>
    <dbReference type="NCBI Taxonomy" id="218851"/>
    <lineage>
        <taxon>Eukaryota</taxon>
        <taxon>Viridiplantae</taxon>
        <taxon>Streptophyta</taxon>
        <taxon>Embryophyta</taxon>
        <taxon>Tracheophyta</taxon>
        <taxon>Spermatophyta</taxon>
        <taxon>Magnoliopsida</taxon>
        <taxon>Ranunculales</taxon>
        <taxon>Ranunculaceae</taxon>
        <taxon>Thalictroideae</taxon>
        <taxon>Aquilegia</taxon>
    </lineage>
</organism>
<reference evidence="3 4" key="1">
    <citation type="submission" date="2017-09" db="EMBL/GenBank/DDBJ databases">
        <title>WGS assembly of Aquilegia coerulea Goldsmith.</title>
        <authorList>
            <person name="Hodges S."/>
            <person name="Kramer E."/>
            <person name="Nordborg M."/>
            <person name="Tomkins J."/>
            <person name="Borevitz J."/>
            <person name="Derieg N."/>
            <person name="Yan J."/>
            <person name="Mihaltcheva S."/>
            <person name="Hayes R.D."/>
            <person name="Rokhsar D."/>
        </authorList>
    </citation>
    <scope>NUCLEOTIDE SEQUENCE [LARGE SCALE GENOMIC DNA]</scope>
    <source>
        <strain evidence="4">cv. Goldsmith</strain>
    </source>
</reference>
<evidence type="ECO:0000259" key="2">
    <source>
        <dbReference type="Pfam" id="PF12776"/>
    </source>
</evidence>
<dbReference type="AlphaFoldDB" id="A0A2G5DNU7"/>
<dbReference type="Proteomes" id="UP000230069">
    <property type="component" value="Unassembled WGS sequence"/>
</dbReference>